<dbReference type="GO" id="GO:0033204">
    <property type="term" value="F:ribonuclease P RNA binding"/>
    <property type="evidence" value="ECO:0007669"/>
    <property type="project" value="TreeGrafter"/>
</dbReference>
<evidence type="ECO:0000313" key="3">
    <source>
        <dbReference type="EMBL" id="EJK73228.1"/>
    </source>
</evidence>
<dbReference type="AlphaFoldDB" id="K0T3K1"/>
<comment type="caution">
    <text evidence="3">The sequence shown here is derived from an EMBL/GenBank/DDBJ whole genome shotgun (WGS) entry which is preliminary data.</text>
</comment>
<dbReference type="InterPro" id="IPR038085">
    <property type="entry name" value="Rnp2-like_sf"/>
</dbReference>
<keyword evidence="2" id="KW-0819">tRNA processing</keyword>
<dbReference type="GO" id="GO:0005730">
    <property type="term" value="C:nucleolus"/>
    <property type="evidence" value="ECO:0007669"/>
    <property type="project" value="TreeGrafter"/>
</dbReference>
<evidence type="ECO:0000256" key="1">
    <source>
        <dbReference type="ARBA" id="ARBA00010800"/>
    </source>
</evidence>
<keyword evidence="4" id="KW-1185">Reference proteome</keyword>
<dbReference type="Proteomes" id="UP000266841">
    <property type="component" value="Unassembled WGS sequence"/>
</dbReference>
<proteinExistence type="inferred from homology"/>
<dbReference type="SUPFAM" id="SSF160350">
    <property type="entry name" value="Rnp2-like"/>
    <property type="match status" value="1"/>
</dbReference>
<comment type="similarity">
    <text evidence="1">Belongs to the eukaryotic/archaeal RNase P protein component 2 family.</text>
</comment>
<dbReference type="EMBL" id="AGNL01004670">
    <property type="protein sequence ID" value="EJK73228.1"/>
    <property type="molecule type" value="Genomic_DNA"/>
</dbReference>
<reference evidence="3 4" key="1">
    <citation type="journal article" date="2012" name="Genome Biol.">
        <title>Genome and low-iron response of an oceanic diatom adapted to chronic iron limitation.</title>
        <authorList>
            <person name="Lommer M."/>
            <person name="Specht M."/>
            <person name="Roy A.S."/>
            <person name="Kraemer L."/>
            <person name="Andreson R."/>
            <person name="Gutowska M.A."/>
            <person name="Wolf J."/>
            <person name="Bergner S.V."/>
            <person name="Schilhabel M.B."/>
            <person name="Klostermeier U.C."/>
            <person name="Beiko R.G."/>
            <person name="Rosenstiel P."/>
            <person name="Hippler M."/>
            <person name="Laroche J."/>
        </authorList>
    </citation>
    <scope>NUCLEOTIDE SEQUENCE [LARGE SCALE GENOMIC DNA]</scope>
    <source>
        <strain evidence="3 4">CCMP1005</strain>
    </source>
</reference>
<name>K0T3K1_THAOC</name>
<dbReference type="PANTHER" id="PTHR15441">
    <property type="entry name" value="RIBONUCLEASE P PROTEIN SUBUNIT P14"/>
    <property type="match status" value="1"/>
</dbReference>
<organism evidence="3 4">
    <name type="scientific">Thalassiosira oceanica</name>
    <name type="common">Marine diatom</name>
    <dbReference type="NCBI Taxonomy" id="159749"/>
    <lineage>
        <taxon>Eukaryota</taxon>
        <taxon>Sar</taxon>
        <taxon>Stramenopiles</taxon>
        <taxon>Ochrophyta</taxon>
        <taxon>Bacillariophyta</taxon>
        <taxon>Coscinodiscophyceae</taxon>
        <taxon>Thalassiosirophycidae</taxon>
        <taxon>Thalassiosirales</taxon>
        <taxon>Thalassiosiraceae</taxon>
        <taxon>Thalassiosira</taxon>
    </lineage>
</organism>
<accession>K0T3K1</accession>
<evidence type="ECO:0000313" key="4">
    <source>
        <dbReference type="Proteomes" id="UP000266841"/>
    </source>
</evidence>
<protein>
    <submittedName>
        <fullName evidence="3">Uncharacterized protein</fullName>
    </submittedName>
</protein>
<sequence>MIDVLSLDEANKYYDGSICSILCQPTFRENSGVTRRGEAGEAEYCQDTKISCRRDDGTTAALARLRQEVRRYYCEPMGAWREARRDASTMPTQTMLQIPVQPAEGLGLVGWSKTRKPQTPAPRGHPAPCWLQRARHTSSSEHGCVQKIPTIPYVLLASRTDPTDIYRALLDSIRQNYGLVAGASSELKVLLYDSEHRLAIVKTSRDHYPTVRTSLTFLTQIKQGGDAVKVAAATLSVCGSSRTARNAACAELQKTFVNSQRPLNDGESPKRRKTIEKGLNDLEQRMKHVDSCV</sequence>
<dbReference type="GO" id="GO:0001682">
    <property type="term" value="P:tRNA 5'-leader removal"/>
    <property type="evidence" value="ECO:0007669"/>
    <property type="project" value="InterPro"/>
</dbReference>
<gene>
    <name evidence="3" type="ORF">THAOC_05157</name>
</gene>
<dbReference type="Pfam" id="PF01900">
    <property type="entry name" value="RNase_P_Rpp14"/>
    <property type="match status" value="1"/>
</dbReference>
<dbReference type="InterPro" id="IPR002759">
    <property type="entry name" value="Pop5/Rpp14/Rnp2-like"/>
</dbReference>
<dbReference type="Gene3D" id="3.30.70.3250">
    <property type="entry name" value="Ribonuclease P, Pop5 subunit"/>
    <property type="match status" value="1"/>
</dbReference>
<dbReference type="PANTHER" id="PTHR15441:SF2">
    <property type="entry name" value="RIBONUCLEASE P_MRP PROTEIN SUBUNIT POP5"/>
    <property type="match status" value="1"/>
</dbReference>
<dbReference type="GO" id="GO:0030681">
    <property type="term" value="C:multimeric ribonuclease P complex"/>
    <property type="evidence" value="ECO:0007669"/>
    <property type="project" value="TreeGrafter"/>
</dbReference>
<evidence type="ECO:0000256" key="2">
    <source>
        <dbReference type="ARBA" id="ARBA00022694"/>
    </source>
</evidence>